<proteinExistence type="predicted"/>
<evidence type="ECO:0000313" key="3">
    <source>
        <dbReference type="EMBL" id="KAF9871376.1"/>
    </source>
</evidence>
<protein>
    <recommendedName>
        <fullName evidence="2">BTB domain-containing protein</fullName>
    </recommendedName>
</protein>
<reference evidence="3" key="1">
    <citation type="submission" date="2020-03" db="EMBL/GenBank/DDBJ databases">
        <authorList>
            <person name="He L."/>
        </authorList>
    </citation>
    <scope>NUCLEOTIDE SEQUENCE</scope>
    <source>
        <strain evidence="3">CkLH20</strain>
    </source>
</reference>
<keyword evidence="4" id="KW-1185">Reference proteome</keyword>
<gene>
    <name evidence="3" type="ORF">CkaCkLH20_11023</name>
</gene>
<dbReference type="Gene3D" id="3.30.710.10">
    <property type="entry name" value="Potassium Channel Kv1.1, Chain A"/>
    <property type="match status" value="1"/>
</dbReference>
<feature type="region of interest" description="Disordered" evidence="1">
    <location>
        <begin position="1"/>
        <end position="40"/>
    </location>
</feature>
<dbReference type="AlphaFoldDB" id="A0A9P6HYD8"/>
<dbReference type="GeneID" id="62166811"/>
<dbReference type="EMBL" id="JAATWM020000045">
    <property type="protein sequence ID" value="KAF9871376.1"/>
    <property type="molecule type" value="Genomic_DNA"/>
</dbReference>
<accession>A0A9P6HYD8</accession>
<evidence type="ECO:0000256" key="1">
    <source>
        <dbReference type="SAM" id="MobiDB-lite"/>
    </source>
</evidence>
<dbReference type="PROSITE" id="PS50097">
    <property type="entry name" value="BTB"/>
    <property type="match status" value="1"/>
</dbReference>
<sequence>MESRSYLTRKPVAGMDSTSITTKVKDFGAPTPKPRPPIAPNGDLTLLVGPEPNHHPLRVHSLVLKNASPVFASMLQPPYLESATLFTATPSSPARISLPEDDPLAVETICRVLHNRADAAVYELSAEEVLRVAVAADKYDCAGAMALAAEYWLSPGKLEGLMNAARDGCIGFRRCDLLLASYWFKHERVFGEVTRALVVNVVGGFEGLVEGREGVEEVLAWRLALALEQQRNNLRLSLYTIIMDRTTVSSSLRPRIFLGLHWPERQTQNSVISNVLRSIDRGIFSHGIMYMSIDEALRRALEIPMGAYNRMMSLVKVTDQKELYGCREKRSSYKEHIIAGVSRWRKDKLMGLCLACLHEQMECSVEHVGDGKERREWEEMAAELK</sequence>
<dbReference type="InterPro" id="IPR011333">
    <property type="entry name" value="SKP1/BTB/POZ_sf"/>
</dbReference>
<reference evidence="3" key="2">
    <citation type="submission" date="2020-11" db="EMBL/GenBank/DDBJ databases">
        <title>Whole genome sequencing of Colletotrichum sp.</title>
        <authorList>
            <person name="Li H."/>
        </authorList>
    </citation>
    <scope>NUCLEOTIDE SEQUENCE</scope>
    <source>
        <strain evidence="3">CkLH20</strain>
    </source>
</reference>
<dbReference type="RefSeq" id="XP_038740837.1">
    <property type="nucleotide sequence ID" value="XM_038893737.1"/>
</dbReference>
<evidence type="ECO:0000313" key="4">
    <source>
        <dbReference type="Proteomes" id="UP000781932"/>
    </source>
</evidence>
<comment type="caution">
    <text evidence="3">The sequence shown here is derived from an EMBL/GenBank/DDBJ whole genome shotgun (WGS) entry which is preliminary data.</text>
</comment>
<evidence type="ECO:0000259" key="2">
    <source>
        <dbReference type="PROSITE" id="PS50097"/>
    </source>
</evidence>
<dbReference type="InterPro" id="IPR000210">
    <property type="entry name" value="BTB/POZ_dom"/>
</dbReference>
<dbReference type="Proteomes" id="UP000781932">
    <property type="component" value="Unassembled WGS sequence"/>
</dbReference>
<dbReference type="SUPFAM" id="SSF54695">
    <property type="entry name" value="POZ domain"/>
    <property type="match status" value="1"/>
</dbReference>
<dbReference type="OrthoDB" id="5275938at2759"/>
<organism evidence="3 4">
    <name type="scientific">Colletotrichum karsti</name>
    <dbReference type="NCBI Taxonomy" id="1095194"/>
    <lineage>
        <taxon>Eukaryota</taxon>
        <taxon>Fungi</taxon>
        <taxon>Dikarya</taxon>
        <taxon>Ascomycota</taxon>
        <taxon>Pezizomycotina</taxon>
        <taxon>Sordariomycetes</taxon>
        <taxon>Hypocreomycetidae</taxon>
        <taxon>Glomerellales</taxon>
        <taxon>Glomerellaceae</taxon>
        <taxon>Colletotrichum</taxon>
        <taxon>Colletotrichum boninense species complex</taxon>
    </lineage>
</organism>
<feature type="domain" description="BTB" evidence="2">
    <location>
        <begin position="42"/>
        <end position="115"/>
    </location>
</feature>
<name>A0A9P6HYD8_9PEZI</name>
<dbReference type="CDD" id="cd18186">
    <property type="entry name" value="BTB_POZ_ZBTB_KLHL-like"/>
    <property type="match status" value="1"/>
</dbReference>